<dbReference type="EMBL" id="BART01000891">
    <property type="protein sequence ID" value="GAG58288.1"/>
    <property type="molecule type" value="Genomic_DNA"/>
</dbReference>
<keyword evidence="1" id="KW-0472">Membrane</keyword>
<organism evidence="2">
    <name type="scientific">marine sediment metagenome</name>
    <dbReference type="NCBI Taxonomy" id="412755"/>
    <lineage>
        <taxon>unclassified sequences</taxon>
        <taxon>metagenomes</taxon>
        <taxon>ecological metagenomes</taxon>
    </lineage>
</organism>
<evidence type="ECO:0000313" key="2">
    <source>
        <dbReference type="EMBL" id="GAG58288.1"/>
    </source>
</evidence>
<comment type="caution">
    <text evidence="2">The sequence shown here is derived from an EMBL/GenBank/DDBJ whole genome shotgun (WGS) entry which is preliminary data.</text>
</comment>
<sequence>MKSKTLNIASALLIIIGVWAIFEGVWAYHELILLIPQIIINPYIHTLSAILLHSPAQ</sequence>
<dbReference type="AlphaFoldDB" id="X0ZD67"/>
<gene>
    <name evidence="2" type="ORF">S01H4_03579</name>
</gene>
<keyword evidence="1" id="KW-1133">Transmembrane helix</keyword>
<proteinExistence type="predicted"/>
<keyword evidence="1" id="KW-0812">Transmembrane</keyword>
<evidence type="ECO:0000256" key="1">
    <source>
        <dbReference type="SAM" id="Phobius"/>
    </source>
</evidence>
<feature type="transmembrane region" description="Helical" evidence="1">
    <location>
        <begin position="7"/>
        <end position="28"/>
    </location>
</feature>
<feature type="transmembrane region" description="Helical" evidence="1">
    <location>
        <begin position="34"/>
        <end position="52"/>
    </location>
</feature>
<protein>
    <submittedName>
        <fullName evidence="2">Uncharacterized protein</fullName>
    </submittedName>
</protein>
<accession>X0ZD67</accession>
<reference evidence="2" key="1">
    <citation type="journal article" date="2014" name="Front. Microbiol.">
        <title>High frequency of phylogenetically diverse reductive dehalogenase-homologous genes in deep subseafloor sedimentary metagenomes.</title>
        <authorList>
            <person name="Kawai M."/>
            <person name="Futagami T."/>
            <person name="Toyoda A."/>
            <person name="Takaki Y."/>
            <person name="Nishi S."/>
            <person name="Hori S."/>
            <person name="Arai W."/>
            <person name="Tsubouchi T."/>
            <person name="Morono Y."/>
            <person name="Uchiyama I."/>
            <person name="Ito T."/>
            <person name="Fujiyama A."/>
            <person name="Inagaki F."/>
            <person name="Takami H."/>
        </authorList>
    </citation>
    <scope>NUCLEOTIDE SEQUENCE</scope>
    <source>
        <strain evidence="2">Expedition CK06-06</strain>
    </source>
</reference>
<name>X0ZD67_9ZZZZ</name>